<organism evidence="2 3">
    <name type="scientific">Pandoraea eparura</name>
    <dbReference type="NCBI Taxonomy" id="2508291"/>
    <lineage>
        <taxon>Bacteria</taxon>
        <taxon>Pseudomonadati</taxon>
        <taxon>Pseudomonadota</taxon>
        <taxon>Betaproteobacteria</taxon>
        <taxon>Burkholderiales</taxon>
        <taxon>Burkholderiaceae</taxon>
        <taxon>Pandoraea</taxon>
    </lineage>
</organism>
<protein>
    <submittedName>
        <fullName evidence="2">Uncharacterized protein</fullName>
    </submittedName>
</protein>
<dbReference type="Proteomes" id="UP000400981">
    <property type="component" value="Unassembled WGS sequence"/>
</dbReference>
<dbReference type="AlphaFoldDB" id="A0A5E4YDH7"/>
<evidence type="ECO:0000313" key="2">
    <source>
        <dbReference type="EMBL" id="VVE46375.1"/>
    </source>
</evidence>
<feature type="signal peptide" evidence="1">
    <location>
        <begin position="1"/>
        <end position="30"/>
    </location>
</feature>
<evidence type="ECO:0000313" key="3">
    <source>
        <dbReference type="Proteomes" id="UP000400981"/>
    </source>
</evidence>
<evidence type="ECO:0000256" key="1">
    <source>
        <dbReference type="SAM" id="SignalP"/>
    </source>
</evidence>
<accession>A0A5E4YDH7</accession>
<dbReference type="RefSeq" id="WP_017234517.1">
    <property type="nucleotide sequence ID" value="NZ_CABPSH010000018.1"/>
</dbReference>
<dbReference type="OrthoDB" id="8592785at2"/>
<dbReference type="PROSITE" id="PS51257">
    <property type="entry name" value="PROKAR_LIPOPROTEIN"/>
    <property type="match status" value="1"/>
</dbReference>
<reference evidence="2 3" key="1">
    <citation type="submission" date="2019-08" db="EMBL/GenBank/DDBJ databases">
        <authorList>
            <person name="Peeters C."/>
        </authorList>
    </citation>
    <scope>NUCLEOTIDE SEQUENCE [LARGE SCALE GENOMIC DNA]</scope>
    <source>
        <strain evidence="2 3">LMG 31012</strain>
    </source>
</reference>
<dbReference type="EMBL" id="CABPSH010000018">
    <property type="protein sequence ID" value="VVE46375.1"/>
    <property type="molecule type" value="Genomic_DNA"/>
</dbReference>
<proteinExistence type="predicted"/>
<keyword evidence="3" id="KW-1185">Reference proteome</keyword>
<gene>
    <name evidence="2" type="ORF">PEP31012_04459</name>
</gene>
<sequence length="133" mass="14179">MKTRHASYVKQVVTALVVLWSMLFMQLAVAAYACPHASMASTEQSMNDFTFATSGCAQRDAAQVGLCQAQGDVGKQSVDTSTDLDHPVAPGPARVFPIPRVAASQASSSSLARPELARVTSPPLSIRYCCFRS</sequence>
<keyword evidence="1" id="KW-0732">Signal</keyword>
<feature type="chain" id="PRO_5023033992" evidence="1">
    <location>
        <begin position="31"/>
        <end position="133"/>
    </location>
</feature>
<name>A0A5E4YDH7_9BURK</name>